<name>A0A2K1KL13_PHYPA</name>
<dbReference type="Gramene" id="Pp3c5_25420V3.2">
    <property type="protein sequence ID" value="PAC:32955741.CDS.1"/>
    <property type="gene ID" value="Pp3c5_25420"/>
</dbReference>
<evidence type="ECO:0000313" key="2">
    <source>
        <dbReference type="EMBL" id="PNR54471.1"/>
    </source>
</evidence>
<reference evidence="2 4" key="2">
    <citation type="journal article" date="2018" name="Plant J.">
        <title>The Physcomitrella patens chromosome-scale assembly reveals moss genome structure and evolution.</title>
        <authorList>
            <person name="Lang D."/>
            <person name="Ullrich K.K."/>
            <person name="Murat F."/>
            <person name="Fuchs J."/>
            <person name="Jenkins J."/>
            <person name="Haas F.B."/>
            <person name="Piednoel M."/>
            <person name="Gundlach H."/>
            <person name="Van Bel M."/>
            <person name="Meyberg R."/>
            <person name="Vives C."/>
            <person name="Morata J."/>
            <person name="Symeonidi A."/>
            <person name="Hiss M."/>
            <person name="Muchero W."/>
            <person name="Kamisugi Y."/>
            <person name="Saleh O."/>
            <person name="Blanc G."/>
            <person name="Decker E.L."/>
            <person name="van Gessel N."/>
            <person name="Grimwood J."/>
            <person name="Hayes R.D."/>
            <person name="Graham S.W."/>
            <person name="Gunter L.E."/>
            <person name="McDaniel S.F."/>
            <person name="Hoernstein S.N.W."/>
            <person name="Larsson A."/>
            <person name="Li F.W."/>
            <person name="Perroud P.F."/>
            <person name="Phillips J."/>
            <person name="Ranjan P."/>
            <person name="Rokshar D.S."/>
            <person name="Rothfels C.J."/>
            <person name="Schneider L."/>
            <person name="Shu S."/>
            <person name="Stevenson D.W."/>
            <person name="Thummler F."/>
            <person name="Tillich M."/>
            <person name="Villarreal Aguilar J.C."/>
            <person name="Widiez T."/>
            <person name="Wong G.K."/>
            <person name="Wymore A."/>
            <person name="Zhang Y."/>
            <person name="Zimmer A.D."/>
            <person name="Quatrano R.S."/>
            <person name="Mayer K.F.X."/>
            <person name="Goodstein D."/>
            <person name="Casacuberta J.M."/>
            <person name="Vandepoele K."/>
            <person name="Reski R."/>
            <person name="Cuming A.C."/>
            <person name="Tuskan G.A."/>
            <person name="Maumus F."/>
            <person name="Salse J."/>
            <person name="Schmutz J."/>
            <person name="Rensing S.A."/>
        </authorList>
    </citation>
    <scope>NUCLEOTIDE SEQUENCE [LARGE SCALE GENOMIC DNA]</scope>
    <source>
        <strain evidence="3 4">cv. Gransden 2004</strain>
    </source>
</reference>
<gene>
    <name evidence="2" type="ORF">PHYPA_008148</name>
</gene>
<evidence type="ECO:0000259" key="1">
    <source>
        <dbReference type="Pfam" id="PF05678"/>
    </source>
</evidence>
<dbReference type="GO" id="GO:0005634">
    <property type="term" value="C:nucleus"/>
    <property type="evidence" value="ECO:0000318"/>
    <property type="project" value="GO_Central"/>
</dbReference>
<dbReference type="Gramene" id="Pp3c5_25420V3.1">
    <property type="protein sequence ID" value="PAC:32955740.CDS.1"/>
    <property type="gene ID" value="Pp3c5_25420"/>
</dbReference>
<dbReference type="Pfam" id="PF05678">
    <property type="entry name" value="VQ"/>
    <property type="match status" value="1"/>
</dbReference>
<protein>
    <recommendedName>
        <fullName evidence="1">VQ domain-containing protein</fullName>
    </recommendedName>
</protein>
<reference evidence="2 4" key="1">
    <citation type="journal article" date="2008" name="Science">
        <title>The Physcomitrella genome reveals evolutionary insights into the conquest of land by plants.</title>
        <authorList>
            <person name="Rensing S."/>
            <person name="Lang D."/>
            <person name="Zimmer A."/>
            <person name="Terry A."/>
            <person name="Salamov A."/>
            <person name="Shapiro H."/>
            <person name="Nishiyama T."/>
            <person name="Perroud P.-F."/>
            <person name="Lindquist E."/>
            <person name="Kamisugi Y."/>
            <person name="Tanahashi T."/>
            <person name="Sakakibara K."/>
            <person name="Fujita T."/>
            <person name="Oishi K."/>
            <person name="Shin-I T."/>
            <person name="Kuroki Y."/>
            <person name="Toyoda A."/>
            <person name="Suzuki Y."/>
            <person name="Hashimoto A."/>
            <person name="Yamaguchi K."/>
            <person name="Sugano A."/>
            <person name="Kohara Y."/>
            <person name="Fujiyama A."/>
            <person name="Anterola A."/>
            <person name="Aoki S."/>
            <person name="Ashton N."/>
            <person name="Barbazuk W.B."/>
            <person name="Barker E."/>
            <person name="Bennetzen J."/>
            <person name="Bezanilla M."/>
            <person name="Blankenship R."/>
            <person name="Cho S.H."/>
            <person name="Dutcher S."/>
            <person name="Estelle M."/>
            <person name="Fawcett J.A."/>
            <person name="Gundlach H."/>
            <person name="Hanada K."/>
            <person name="Heyl A."/>
            <person name="Hicks K.A."/>
            <person name="Hugh J."/>
            <person name="Lohr M."/>
            <person name="Mayer K."/>
            <person name="Melkozernov A."/>
            <person name="Murata T."/>
            <person name="Nelson D."/>
            <person name="Pils B."/>
            <person name="Prigge M."/>
            <person name="Reiss B."/>
            <person name="Renner T."/>
            <person name="Rombauts S."/>
            <person name="Rushton P."/>
            <person name="Sanderfoot A."/>
            <person name="Schween G."/>
            <person name="Shiu S.-H."/>
            <person name="Stueber K."/>
            <person name="Theodoulou F.L."/>
            <person name="Tu H."/>
            <person name="Van de Peer Y."/>
            <person name="Verrier P.J."/>
            <person name="Waters E."/>
            <person name="Wood A."/>
            <person name="Yang L."/>
            <person name="Cove D."/>
            <person name="Cuming A."/>
            <person name="Hasebe M."/>
            <person name="Lucas S."/>
            <person name="Mishler D.B."/>
            <person name="Reski R."/>
            <person name="Grigoriev I."/>
            <person name="Quatrano R.S."/>
            <person name="Boore J.L."/>
        </authorList>
    </citation>
    <scope>NUCLEOTIDE SEQUENCE [LARGE SCALE GENOMIC DNA]</scope>
    <source>
        <strain evidence="3 4">cv. Gransden 2004</strain>
    </source>
</reference>
<dbReference type="InterPro" id="IPR039607">
    <property type="entry name" value="VQ_8/17/18/20/21/25"/>
</dbReference>
<feature type="domain" description="VQ" evidence="1">
    <location>
        <begin position="41"/>
        <end position="64"/>
    </location>
</feature>
<accession>A0A2K1KL13</accession>
<dbReference type="InterPro" id="IPR008889">
    <property type="entry name" value="VQ"/>
</dbReference>
<sequence length="145" mass="15626">MGAIGVHVNASEPSAHRSAGIHINKGGGGTGGCAKPHIIHTYSPMIYKVQPEEFLEFVQKLTGQKVRKPRTTFQFFDIQPSKSGHDTDSRSKLTRGSIIGADSDESIASPFVNHRLASPKLVTLNFLPLLSSPTTTTNCANLQDI</sequence>
<dbReference type="EnsemblPlants" id="Pp3c5_25420V3.2">
    <property type="protein sequence ID" value="PAC:32955741.CDS.1"/>
    <property type="gene ID" value="Pp3c5_25420"/>
</dbReference>
<dbReference type="EMBL" id="ABEU02000005">
    <property type="protein sequence ID" value="PNR54471.1"/>
    <property type="molecule type" value="Genomic_DNA"/>
</dbReference>
<keyword evidence="4" id="KW-1185">Reference proteome</keyword>
<dbReference type="PANTHER" id="PTHR33143:SF6">
    <property type="entry name" value="OS08G0102900 PROTEIN"/>
    <property type="match status" value="1"/>
</dbReference>
<dbReference type="Proteomes" id="UP000006727">
    <property type="component" value="Chromosome 5"/>
</dbReference>
<proteinExistence type="predicted"/>
<evidence type="ECO:0000313" key="3">
    <source>
        <dbReference type="EnsemblPlants" id="PAC:32955740.CDS.1"/>
    </source>
</evidence>
<evidence type="ECO:0000313" key="4">
    <source>
        <dbReference type="Proteomes" id="UP000006727"/>
    </source>
</evidence>
<organism evidence="2">
    <name type="scientific">Physcomitrium patens</name>
    <name type="common">Spreading-leaved earth moss</name>
    <name type="synonym">Physcomitrella patens</name>
    <dbReference type="NCBI Taxonomy" id="3218"/>
    <lineage>
        <taxon>Eukaryota</taxon>
        <taxon>Viridiplantae</taxon>
        <taxon>Streptophyta</taxon>
        <taxon>Embryophyta</taxon>
        <taxon>Bryophyta</taxon>
        <taxon>Bryophytina</taxon>
        <taxon>Bryopsida</taxon>
        <taxon>Funariidae</taxon>
        <taxon>Funariales</taxon>
        <taxon>Funariaceae</taxon>
        <taxon>Physcomitrium</taxon>
    </lineage>
</organism>
<reference evidence="3" key="3">
    <citation type="submission" date="2020-12" db="UniProtKB">
        <authorList>
            <consortium name="EnsemblPlants"/>
        </authorList>
    </citation>
    <scope>IDENTIFICATION</scope>
</reference>
<dbReference type="EnsemblPlants" id="Pp3c5_25420V3.1">
    <property type="protein sequence ID" value="PAC:32955740.CDS.1"/>
    <property type="gene ID" value="Pp3c5_25420"/>
</dbReference>
<dbReference type="PaxDb" id="3218-PP1S154_1V6.1"/>
<dbReference type="AlphaFoldDB" id="A0A2K1KL13"/>
<dbReference type="PANTHER" id="PTHR33143">
    <property type="entry name" value="F16F4.1 PROTEIN-RELATED"/>
    <property type="match status" value="1"/>
</dbReference>
<dbReference type="InParanoid" id="A0A2K1KL13"/>